<dbReference type="Gene3D" id="1.10.150.320">
    <property type="entry name" value="Photosystem II 12 kDa extrinsic protein"/>
    <property type="match status" value="1"/>
</dbReference>
<keyword evidence="1" id="KW-1133">Transmembrane helix</keyword>
<dbReference type="Proteomes" id="UP000645390">
    <property type="component" value="Unassembled WGS sequence"/>
</dbReference>
<dbReference type="InterPro" id="IPR010994">
    <property type="entry name" value="RuvA_2-like"/>
</dbReference>
<keyword evidence="1" id="KW-0472">Membrane</keyword>
<evidence type="ECO:0000313" key="3">
    <source>
        <dbReference type="Proteomes" id="UP000645390"/>
    </source>
</evidence>
<proteinExistence type="predicted"/>
<dbReference type="RefSeq" id="WP_188412295.1">
    <property type="nucleotide sequence ID" value="NZ_BMDJ01000002.1"/>
</dbReference>
<comment type="caution">
    <text evidence="2">The sequence shown here is derived from an EMBL/GenBank/DDBJ whole genome shotgun (WGS) entry which is preliminary data.</text>
</comment>
<dbReference type="PANTHER" id="PTHR21180">
    <property type="entry name" value="ENDONUCLEASE/EXONUCLEASE/PHOSPHATASE FAMILY DOMAIN-CONTAINING PROTEIN 1"/>
    <property type="match status" value="1"/>
</dbReference>
<dbReference type="EMBL" id="BMDJ01000002">
    <property type="protein sequence ID" value="GGI24218.1"/>
    <property type="molecule type" value="Genomic_DNA"/>
</dbReference>
<keyword evidence="1" id="KW-0812">Transmembrane</keyword>
<feature type="transmembrane region" description="Helical" evidence="1">
    <location>
        <begin position="20"/>
        <end position="39"/>
    </location>
</feature>
<dbReference type="Pfam" id="PF12836">
    <property type="entry name" value="HHH_3"/>
    <property type="match status" value="3"/>
</dbReference>
<dbReference type="Gene3D" id="1.10.150.280">
    <property type="entry name" value="AF1531-like domain"/>
    <property type="match status" value="2"/>
</dbReference>
<evidence type="ECO:0000313" key="2">
    <source>
        <dbReference type="EMBL" id="GGI24218.1"/>
    </source>
</evidence>
<dbReference type="PANTHER" id="PTHR21180:SF32">
    <property type="entry name" value="ENDONUCLEASE_EXONUCLEASE_PHOSPHATASE FAMILY DOMAIN-CONTAINING PROTEIN 1"/>
    <property type="match status" value="1"/>
</dbReference>
<sequence length="301" mass="34772">MRIWLNKYFGFSKGEFNGLVLLIVIIAILKSSPIIYNYYKPVEKDNPNLLASIGKIKITDQDQDNYHITRDIIERSNSKPVAKLFKFDPNTIDVEDWQTLGLSLKQSQSIINYRNKGGKFYKGEDLQRMYTISPEMYKKLLPYVEIESENLNFSKKVFEYEKKEYVKKALVVVEINRADSAGLDQIKGIGPAFASRIIKYRERLGGFYKKEQLMEVYGLDSVRYNEIKDQVSVNAGALRIININAADFNTLKTLPYLSYKQINAIIQYRKQHGSYNSSNDLKKVAILTPQVVDKILPYLSF</sequence>
<protein>
    <submittedName>
        <fullName evidence="2">Competence protein ComEA</fullName>
    </submittedName>
</protein>
<gene>
    <name evidence="2" type="ORF">GCM10008119_11560</name>
</gene>
<evidence type="ECO:0000256" key="1">
    <source>
        <dbReference type="SAM" id="Phobius"/>
    </source>
</evidence>
<dbReference type="InterPro" id="IPR051675">
    <property type="entry name" value="Endo/Exo/Phosphatase_dom_1"/>
</dbReference>
<reference evidence="3" key="1">
    <citation type="journal article" date="2019" name="Int. J. Syst. Evol. Microbiol.">
        <title>The Global Catalogue of Microorganisms (GCM) 10K type strain sequencing project: providing services to taxonomists for standard genome sequencing and annotation.</title>
        <authorList>
            <consortium name="The Broad Institute Genomics Platform"/>
            <consortium name="The Broad Institute Genome Sequencing Center for Infectious Disease"/>
            <person name="Wu L."/>
            <person name="Ma J."/>
        </authorList>
    </citation>
    <scope>NUCLEOTIDE SEQUENCE [LARGE SCALE GENOMIC DNA]</scope>
    <source>
        <strain evidence="3">CCM 8939</strain>
    </source>
</reference>
<organism evidence="2 3">
    <name type="scientific">Pedobacter mendelii</name>
    <dbReference type="NCBI Taxonomy" id="1908240"/>
    <lineage>
        <taxon>Bacteria</taxon>
        <taxon>Pseudomonadati</taxon>
        <taxon>Bacteroidota</taxon>
        <taxon>Sphingobacteriia</taxon>
        <taxon>Sphingobacteriales</taxon>
        <taxon>Sphingobacteriaceae</taxon>
        <taxon>Pedobacter</taxon>
    </lineage>
</organism>
<keyword evidence="3" id="KW-1185">Reference proteome</keyword>
<accession>A0ABQ2BHE1</accession>
<name>A0ABQ2BHE1_9SPHI</name>
<dbReference type="SUPFAM" id="SSF47781">
    <property type="entry name" value="RuvA domain 2-like"/>
    <property type="match status" value="3"/>
</dbReference>